<sequence length="151" mass="17590">MKNQVPDYNDSPIPASSTMIVKICGTIETPPEGNREKFRQGIMDTVLQLVRSGDFIIEYIGYQEDKNGMHYLNKDVTEYHDCVFASLNITHSVFSVVDLDSKTDEIISTFSRIFEDKTHRHLNIDSITVDKWKNLRMIYMSSDWRFYSRHG</sequence>
<dbReference type="Proteomes" id="UP000244937">
    <property type="component" value="Chromosome"/>
</dbReference>
<dbReference type="EMBL" id="CP029187">
    <property type="protein sequence ID" value="AWI26957.1"/>
    <property type="molecule type" value="Genomic_DNA"/>
</dbReference>
<reference evidence="1 2" key="1">
    <citation type="submission" date="2018-05" db="EMBL/GenBank/DDBJ databases">
        <title>Genome sequencing of Flavobacterium sp. HYN0049.</title>
        <authorList>
            <person name="Yi H."/>
            <person name="Baek C."/>
        </authorList>
    </citation>
    <scope>NUCLEOTIDE SEQUENCE [LARGE SCALE GENOMIC DNA]</scope>
    <source>
        <strain evidence="1 2">HYN0049</strain>
    </source>
</reference>
<dbReference type="KEGG" id="fpal:HYN49_14180"/>
<evidence type="ECO:0000313" key="1">
    <source>
        <dbReference type="EMBL" id="AWI26957.1"/>
    </source>
</evidence>
<gene>
    <name evidence="1" type="ORF">HYN49_14180</name>
</gene>
<accession>A0A2S1SKU1</accession>
<proteinExistence type="predicted"/>
<dbReference type="AlphaFoldDB" id="A0A2S1SKU1"/>
<dbReference type="RefSeq" id="WP_108904729.1">
    <property type="nucleotide sequence ID" value="NZ_CP029187.1"/>
</dbReference>
<evidence type="ECO:0000313" key="2">
    <source>
        <dbReference type="Proteomes" id="UP000244937"/>
    </source>
</evidence>
<keyword evidence="2" id="KW-1185">Reference proteome</keyword>
<dbReference type="OrthoDB" id="1358853at2"/>
<organism evidence="1 2">
    <name type="scientific">Flavobacterium pallidum</name>
    <dbReference type="NCBI Taxonomy" id="2172098"/>
    <lineage>
        <taxon>Bacteria</taxon>
        <taxon>Pseudomonadati</taxon>
        <taxon>Bacteroidota</taxon>
        <taxon>Flavobacteriia</taxon>
        <taxon>Flavobacteriales</taxon>
        <taxon>Flavobacteriaceae</taxon>
        <taxon>Flavobacterium</taxon>
    </lineage>
</organism>
<name>A0A2S1SKU1_9FLAO</name>
<protein>
    <submittedName>
        <fullName evidence="1">Uncharacterized protein</fullName>
    </submittedName>
</protein>